<name>A0A8K0WPW2_9HYPO</name>
<sequence>MSGCSCTEKLTIHWVEGWEKGGLWNRQEVPSMELRGVDALSSVVKNEAEIFIVLASANKIRDCEGCRDALIDMFQMPRSWWSEHERKSNGQFGCMTKTDDQESIVSMNTWARFLVKKLLAGSDYRWYKINVFIRWLGPQQTTILLFDAPAGLEQRVPHELLAGLSQEDLRDPFWVYGHLVEEVVVQQSETVWDNRTRIRTIEKGGGKLERSQDFSALNDLARHAIHISETLGLGVKTMACMLRDHSTMRTLLPGSARAASRRIHERLNYLEHLLEGQRQRAASNKQRLDQGMQLAFHTVTQMSADRSLEMSKSMREDSAAMKTVADLTLTFLPATFICAVFSMSFFSNEPGGGGWMVSDKMWLYWAITAPVTLATWLYMQRGWKERFKEWKKMSKEWREISNEWRKMSTERVASRGKP</sequence>
<keyword evidence="3" id="KW-1185">Reference proteome</keyword>
<evidence type="ECO:0000313" key="2">
    <source>
        <dbReference type="EMBL" id="KAH7311652.1"/>
    </source>
</evidence>
<evidence type="ECO:0000313" key="3">
    <source>
        <dbReference type="Proteomes" id="UP000813444"/>
    </source>
</evidence>
<organism evidence="2 3">
    <name type="scientific">Stachybotrys elegans</name>
    <dbReference type="NCBI Taxonomy" id="80388"/>
    <lineage>
        <taxon>Eukaryota</taxon>
        <taxon>Fungi</taxon>
        <taxon>Dikarya</taxon>
        <taxon>Ascomycota</taxon>
        <taxon>Pezizomycotina</taxon>
        <taxon>Sordariomycetes</taxon>
        <taxon>Hypocreomycetidae</taxon>
        <taxon>Hypocreales</taxon>
        <taxon>Stachybotryaceae</taxon>
        <taxon>Stachybotrys</taxon>
    </lineage>
</organism>
<dbReference type="Gene3D" id="1.20.58.340">
    <property type="entry name" value="Magnesium transport protein CorA, transmembrane region"/>
    <property type="match status" value="1"/>
</dbReference>
<feature type="transmembrane region" description="Helical" evidence="1">
    <location>
        <begin position="361"/>
        <end position="379"/>
    </location>
</feature>
<feature type="transmembrane region" description="Helical" evidence="1">
    <location>
        <begin position="324"/>
        <end position="346"/>
    </location>
</feature>
<dbReference type="AlphaFoldDB" id="A0A8K0WPW2"/>
<accession>A0A8K0WPW2</accession>
<comment type="caution">
    <text evidence="2">The sequence shown here is derived from an EMBL/GenBank/DDBJ whole genome shotgun (WGS) entry which is preliminary data.</text>
</comment>
<keyword evidence="1" id="KW-0472">Membrane</keyword>
<reference evidence="2" key="1">
    <citation type="journal article" date="2021" name="Nat. Commun.">
        <title>Genetic determinants of endophytism in the Arabidopsis root mycobiome.</title>
        <authorList>
            <person name="Mesny F."/>
            <person name="Miyauchi S."/>
            <person name="Thiergart T."/>
            <person name="Pickel B."/>
            <person name="Atanasova L."/>
            <person name="Karlsson M."/>
            <person name="Huettel B."/>
            <person name="Barry K.W."/>
            <person name="Haridas S."/>
            <person name="Chen C."/>
            <person name="Bauer D."/>
            <person name="Andreopoulos W."/>
            <person name="Pangilinan J."/>
            <person name="LaButti K."/>
            <person name="Riley R."/>
            <person name="Lipzen A."/>
            <person name="Clum A."/>
            <person name="Drula E."/>
            <person name="Henrissat B."/>
            <person name="Kohler A."/>
            <person name="Grigoriev I.V."/>
            <person name="Martin F.M."/>
            <person name="Hacquard S."/>
        </authorList>
    </citation>
    <scope>NUCLEOTIDE SEQUENCE</scope>
    <source>
        <strain evidence="2">MPI-CAGE-CH-0235</strain>
    </source>
</reference>
<dbReference type="Proteomes" id="UP000813444">
    <property type="component" value="Unassembled WGS sequence"/>
</dbReference>
<keyword evidence="1" id="KW-1133">Transmembrane helix</keyword>
<dbReference type="OrthoDB" id="5207033at2759"/>
<protein>
    <submittedName>
        <fullName evidence="2">Uncharacterized protein</fullName>
    </submittedName>
</protein>
<keyword evidence="1" id="KW-0812">Transmembrane</keyword>
<proteinExistence type="predicted"/>
<evidence type="ECO:0000256" key="1">
    <source>
        <dbReference type="SAM" id="Phobius"/>
    </source>
</evidence>
<gene>
    <name evidence="2" type="ORF">B0I35DRAFT_69019</name>
</gene>
<dbReference type="EMBL" id="JAGPNK010000011">
    <property type="protein sequence ID" value="KAH7311652.1"/>
    <property type="molecule type" value="Genomic_DNA"/>
</dbReference>